<evidence type="ECO:0000313" key="5">
    <source>
        <dbReference type="EMBL" id="CCH53595.1"/>
    </source>
</evidence>
<keyword evidence="3" id="KW-0804">Transcription</keyword>
<protein>
    <submittedName>
        <fullName evidence="5">Transcriptional regulator, AraC family</fullName>
    </submittedName>
</protein>
<dbReference type="EMBL" id="CAIT01000006">
    <property type="protein sequence ID" value="CCH53595.1"/>
    <property type="molecule type" value="Genomic_DNA"/>
</dbReference>
<keyword evidence="1" id="KW-0805">Transcription regulation</keyword>
<dbReference type="AlphaFoldDB" id="I2GI70"/>
<dbReference type="Pfam" id="PF12833">
    <property type="entry name" value="HTH_18"/>
    <property type="match status" value="1"/>
</dbReference>
<evidence type="ECO:0000256" key="3">
    <source>
        <dbReference type="ARBA" id="ARBA00023163"/>
    </source>
</evidence>
<dbReference type="PANTHER" id="PTHR46796">
    <property type="entry name" value="HTH-TYPE TRANSCRIPTIONAL ACTIVATOR RHAS-RELATED"/>
    <property type="match status" value="1"/>
</dbReference>
<dbReference type="InterPro" id="IPR009057">
    <property type="entry name" value="Homeodomain-like_sf"/>
</dbReference>
<dbReference type="InterPro" id="IPR046532">
    <property type="entry name" value="DUF6597"/>
</dbReference>
<feature type="domain" description="HTH araC/xylS-type" evidence="4">
    <location>
        <begin position="165"/>
        <end position="263"/>
    </location>
</feature>
<dbReference type="Pfam" id="PF20240">
    <property type="entry name" value="DUF6597"/>
    <property type="match status" value="1"/>
</dbReference>
<organism evidence="5 6">
    <name type="scientific">Fibrisoma limi BUZ 3</name>
    <dbReference type="NCBI Taxonomy" id="1185876"/>
    <lineage>
        <taxon>Bacteria</taxon>
        <taxon>Pseudomonadati</taxon>
        <taxon>Bacteroidota</taxon>
        <taxon>Cytophagia</taxon>
        <taxon>Cytophagales</taxon>
        <taxon>Spirosomataceae</taxon>
        <taxon>Fibrisoma</taxon>
    </lineage>
</organism>
<dbReference type="RefSeq" id="WP_009282175.1">
    <property type="nucleotide sequence ID" value="NZ_CAIT01000006.1"/>
</dbReference>
<dbReference type="InterPro" id="IPR018060">
    <property type="entry name" value="HTH_AraC"/>
</dbReference>
<proteinExistence type="predicted"/>
<comment type="caution">
    <text evidence="5">The sequence shown here is derived from an EMBL/GenBank/DDBJ whole genome shotgun (WGS) entry which is preliminary data.</text>
</comment>
<evidence type="ECO:0000313" key="6">
    <source>
        <dbReference type="Proteomes" id="UP000009309"/>
    </source>
</evidence>
<dbReference type="Gene3D" id="1.10.10.60">
    <property type="entry name" value="Homeodomain-like"/>
    <property type="match status" value="1"/>
</dbReference>
<name>I2GI70_9BACT</name>
<gene>
    <name evidence="5" type="ORF">BN8_02703</name>
</gene>
<dbReference type="InterPro" id="IPR050204">
    <property type="entry name" value="AraC_XylS_family_regulators"/>
</dbReference>
<dbReference type="PROSITE" id="PS01124">
    <property type="entry name" value="HTH_ARAC_FAMILY_2"/>
    <property type="match status" value="1"/>
</dbReference>
<evidence type="ECO:0000256" key="2">
    <source>
        <dbReference type="ARBA" id="ARBA00023125"/>
    </source>
</evidence>
<dbReference type="STRING" id="1185876.BN8_02703"/>
<evidence type="ECO:0000256" key="1">
    <source>
        <dbReference type="ARBA" id="ARBA00023015"/>
    </source>
</evidence>
<dbReference type="eggNOG" id="COG2207">
    <property type="taxonomic scope" value="Bacteria"/>
</dbReference>
<reference evidence="5 6" key="1">
    <citation type="journal article" date="2012" name="J. Bacteriol.">
        <title>Genome Sequence of the Filamentous Bacterium Fibrisoma limi BUZ 3T.</title>
        <authorList>
            <person name="Filippini M."/>
            <person name="Qi W."/>
            <person name="Jaenicke S."/>
            <person name="Goesmann A."/>
            <person name="Smits T.H."/>
            <person name="Bagheri H.C."/>
        </authorList>
    </citation>
    <scope>NUCLEOTIDE SEQUENCE [LARGE SCALE GENOMIC DNA]</scope>
    <source>
        <strain evidence="6">BUZ 3T</strain>
    </source>
</reference>
<accession>I2GI70</accession>
<keyword evidence="6" id="KW-1185">Reference proteome</keyword>
<dbReference type="Proteomes" id="UP000009309">
    <property type="component" value="Unassembled WGS sequence"/>
</dbReference>
<dbReference type="OrthoDB" id="635259at2"/>
<dbReference type="GO" id="GO:0003700">
    <property type="term" value="F:DNA-binding transcription factor activity"/>
    <property type="evidence" value="ECO:0007669"/>
    <property type="project" value="InterPro"/>
</dbReference>
<keyword evidence="2" id="KW-0238">DNA-binding</keyword>
<dbReference type="SUPFAM" id="SSF46689">
    <property type="entry name" value="Homeodomain-like"/>
    <property type="match status" value="1"/>
</dbReference>
<dbReference type="PANTHER" id="PTHR46796:SF13">
    <property type="entry name" value="HTH-TYPE TRANSCRIPTIONAL ACTIVATOR RHAS"/>
    <property type="match status" value="1"/>
</dbReference>
<dbReference type="SMART" id="SM00342">
    <property type="entry name" value="HTH_ARAC"/>
    <property type="match status" value="1"/>
</dbReference>
<dbReference type="GO" id="GO:0043565">
    <property type="term" value="F:sequence-specific DNA binding"/>
    <property type="evidence" value="ECO:0007669"/>
    <property type="project" value="InterPro"/>
</dbReference>
<evidence type="ECO:0000259" key="4">
    <source>
        <dbReference type="PROSITE" id="PS01124"/>
    </source>
</evidence>
<sequence length="280" mass="32769">MICQDFLPGPALQPYVKRYHLRHFVFADMASIPFKPYAPRPEQTLAFYPRGRELVEHIGSHRRIERPRSMLMGQYVERTNRHLSGSEFIVFLVEFYPGVLYRITGIPYYELTNTFVDAEAIFSKEMRLVNERLNSTDNYPEMITIVETFLHQLVRTLKRDSHPIDTIARLIIERPESPLIRQLAADACLCPRQFERKFNERMGVNPKLFSRIARLHNAYRSKYNRPQNDWLSIALACGYHDYQHLVKDFQRFAGVTPTTYAAEDNNAPERLFGLSDSSYA</sequence>